<dbReference type="PANTHER" id="PTHR43479:SF11">
    <property type="entry name" value="ACREF_ENVCD OPERON REPRESSOR-RELATED"/>
    <property type="match status" value="1"/>
</dbReference>
<dbReference type="RefSeq" id="WP_093385727.1">
    <property type="nucleotide sequence ID" value="NZ_FOTW01000007.1"/>
</dbReference>
<dbReference type="PROSITE" id="PS50977">
    <property type="entry name" value="HTH_TETR_2"/>
    <property type="match status" value="1"/>
</dbReference>
<dbReference type="EMBL" id="FOTW01000007">
    <property type="protein sequence ID" value="SFL77557.1"/>
    <property type="molecule type" value="Genomic_DNA"/>
</dbReference>
<evidence type="ECO:0000256" key="1">
    <source>
        <dbReference type="ARBA" id="ARBA00023125"/>
    </source>
</evidence>
<sequence length="191" mass="21093">MASTPPGQRRIQILQALAEMLEQPKGDKITTAALARKLAFSEAALYRHFASKAQMFEGLIEFIESTVFGLVNQISERQSDGLAQARDIVGMLLQFASNNPGMTRVLIGDALVNEDERLQQRMNQFHDRVELALKQALRIAVVEGQAHEADVAARAAVLVCFVLGRWHRYAKSGFKNNPAQDAALHIALLLS</sequence>
<dbReference type="Pfam" id="PF22276">
    <property type="entry name" value="SlmA-like_C"/>
    <property type="match status" value="1"/>
</dbReference>
<protein>
    <submittedName>
        <fullName evidence="4">Transcriptional regulator, TetR family</fullName>
    </submittedName>
</protein>
<dbReference type="STRING" id="758825.SAMN02982985_01479"/>
<evidence type="ECO:0000313" key="4">
    <source>
        <dbReference type="EMBL" id="SFL77557.1"/>
    </source>
</evidence>
<dbReference type="InterPro" id="IPR036271">
    <property type="entry name" value="Tet_transcr_reg_TetR-rel_C_sf"/>
</dbReference>
<dbReference type="NCBIfam" id="NF007015">
    <property type="entry name" value="PRK09480.1"/>
    <property type="match status" value="1"/>
</dbReference>
<dbReference type="Pfam" id="PF00440">
    <property type="entry name" value="TetR_N"/>
    <property type="match status" value="1"/>
</dbReference>
<proteinExistence type="predicted"/>
<evidence type="ECO:0000259" key="3">
    <source>
        <dbReference type="PROSITE" id="PS50977"/>
    </source>
</evidence>
<keyword evidence="1 2" id="KW-0238">DNA-binding</keyword>
<dbReference type="SUPFAM" id="SSF48498">
    <property type="entry name" value="Tetracyclin repressor-like, C-terminal domain"/>
    <property type="match status" value="1"/>
</dbReference>
<accession>A0A1I4KGI3</accession>
<gene>
    <name evidence="4" type="ORF">SAMN02982985_01479</name>
</gene>
<dbReference type="PANTHER" id="PTHR43479">
    <property type="entry name" value="ACREF/ENVCD OPERON REPRESSOR-RELATED"/>
    <property type="match status" value="1"/>
</dbReference>
<reference evidence="4 5" key="1">
    <citation type="submission" date="2016-10" db="EMBL/GenBank/DDBJ databases">
        <authorList>
            <person name="de Groot N.N."/>
        </authorList>
    </citation>
    <scope>NUCLEOTIDE SEQUENCE [LARGE SCALE GENOMIC DNA]</scope>
    <source>
        <strain evidence="4 5">ATCC 43154</strain>
    </source>
</reference>
<dbReference type="Proteomes" id="UP000199470">
    <property type="component" value="Unassembled WGS sequence"/>
</dbReference>
<feature type="DNA-binding region" description="H-T-H motif" evidence="2">
    <location>
        <begin position="30"/>
        <end position="49"/>
    </location>
</feature>
<dbReference type="InterPro" id="IPR001647">
    <property type="entry name" value="HTH_TetR"/>
</dbReference>
<dbReference type="InterPro" id="IPR050624">
    <property type="entry name" value="HTH-type_Tx_Regulator"/>
</dbReference>
<dbReference type="AlphaFoldDB" id="A0A1I4KGI3"/>
<dbReference type="InterPro" id="IPR009057">
    <property type="entry name" value="Homeodomain-like_sf"/>
</dbReference>
<evidence type="ECO:0000256" key="2">
    <source>
        <dbReference type="PROSITE-ProRule" id="PRU00335"/>
    </source>
</evidence>
<evidence type="ECO:0000313" key="5">
    <source>
        <dbReference type="Proteomes" id="UP000199470"/>
    </source>
</evidence>
<feature type="domain" description="HTH tetR-type" evidence="3">
    <location>
        <begin position="7"/>
        <end position="67"/>
    </location>
</feature>
<organism evidence="4 5">
    <name type="scientific">Rugamonas rubra</name>
    <dbReference type="NCBI Taxonomy" id="758825"/>
    <lineage>
        <taxon>Bacteria</taxon>
        <taxon>Pseudomonadati</taxon>
        <taxon>Pseudomonadota</taxon>
        <taxon>Betaproteobacteria</taxon>
        <taxon>Burkholderiales</taxon>
        <taxon>Oxalobacteraceae</taxon>
        <taxon>Telluria group</taxon>
        <taxon>Rugamonas</taxon>
    </lineage>
</organism>
<keyword evidence="5" id="KW-1185">Reference proteome</keyword>
<dbReference type="InterPro" id="IPR054580">
    <property type="entry name" value="SlmA-like_C"/>
</dbReference>
<dbReference type="OrthoDB" id="9179041at2"/>
<dbReference type="SUPFAM" id="SSF46689">
    <property type="entry name" value="Homeodomain-like"/>
    <property type="match status" value="1"/>
</dbReference>
<dbReference type="GO" id="GO:0003677">
    <property type="term" value="F:DNA binding"/>
    <property type="evidence" value="ECO:0007669"/>
    <property type="project" value="UniProtKB-UniRule"/>
</dbReference>
<dbReference type="Gene3D" id="1.10.357.10">
    <property type="entry name" value="Tetracycline Repressor, domain 2"/>
    <property type="match status" value="1"/>
</dbReference>
<name>A0A1I4KGI3_9BURK</name>